<dbReference type="EMBL" id="BMJQ01000008">
    <property type="protein sequence ID" value="GGF23398.1"/>
    <property type="molecule type" value="Genomic_DNA"/>
</dbReference>
<evidence type="ECO:0000313" key="1">
    <source>
        <dbReference type="EMBL" id="GGF23398.1"/>
    </source>
</evidence>
<organism evidence="1 2">
    <name type="scientific">Aliidongia dinghuensis</name>
    <dbReference type="NCBI Taxonomy" id="1867774"/>
    <lineage>
        <taxon>Bacteria</taxon>
        <taxon>Pseudomonadati</taxon>
        <taxon>Pseudomonadota</taxon>
        <taxon>Alphaproteobacteria</taxon>
        <taxon>Rhodospirillales</taxon>
        <taxon>Dongiaceae</taxon>
        <taxon>Aliidongia</taxon>
    </lineage>
</organism>
<accession>A0A8J2YW40</accession>
<dbReference type="SUPFAM" id="SSF53850">
    <property type="entry name" value="Periplasmic binding protein-like II"/>
    <property type="match status" value="1"/>
</dbReference>
<proteinExistence type="predicted"/>
<sequence length="237" mass="25680">MLLLLGVGRSGIAAELAAHLDACMIDEPPWGAAADPHRGIYPDIFGRIAAYTGLAIDYTPTPLARTLDDVASGNCSFTITSWAAGRSDRIVRGEAMAALDYGVALRKGLKLADYDQLHGLTIALPRGLLIGDPFDHDPDLRKVPVYGYEQAMTMVEGGHADGVVGSFLTLHRIMQRHASADRFDQDFVLAHVELALQLNKAFAQTDAARQLNEAVAMLRQDGSAERIIRAHFSIETD</sequence>
<gene>
    <name evidence="1" type="ORF">GCM10011611_31870</name>
</gene>
<evidence type="ECO:0008006" key="3">
    <source>
        <dbReference type="Google" id="ProtNLM"/>
    </source>
</evidence>
<evidence type="ECO:0000313" key="2">
    <source>
        <dbReference type="Proteomes" id="UP000646365"/>
    </source>
</evidence>
<reference evidence="1" key="2">
    <citation type="submission" date="2020-09" db="EMBL/GenBank/DDBJ databases">
        <authorList>
            <person name="Sun Q."/>
            <person name="Zhou Y."/>
        </authorList>
    </citation>
    <scope>NUCLEOTIDE SEQUENCE</scope>
    <source>
        <strain evidence="1">CGMCC 1.15725</strain>
    </source>
</reference>
<comment type="caution">
    <text evidence="1">The sequence shown here is derived from an EMBL/GenBank/DDBJ whole genome shotgun (WGS) entry which is preliminary data.</text>
</comment>
<dbReference type="Proteomes" id="UP000646365">
    <property type="component" value="Unassembled WGS sequence"/>
</dbReference>
<name>A0A8J2YW40_9PROT</name>
<reference evidence="1" key="1">
    <citation type="journal article" date="2014" name="Int. J. Syst. Evol. Microbiol.">
        <title>Complete genome sequence of Corynebacterium casei LMG S-19264T (=DSM 44701T), isolated from a smear-ripened cheese.</title>
        <authorList>
            <consortium name="US DOE Joint Genome Institute (JGI-PGF)"/>
            <person name="Walter F."/>
            <person name="Albersmeier A."/>
            <person name="Kalinowski J."/>
            <person name="Ruckert C."/>
        </authorList>
    </citation>
    <scope>NUCLEOTIDE SEQUENCE</scope>
    <source>
        <strain evidence="1">CGMCC 1.15725</strain>
    </source>
</reference>
<keyword evidence="2" id="KW-1185">Reference proteome</keyword>
<protein>
    <recommendedName>
        <fullName evidence="3">Transporter substrate-binding domain-containing protein</fullName>
    </recommendedName>
</protein>
<dbReference type="AlphaFoldDB" id="A0A8J2YW40"/>
<dbReference type="Gene3D" id="3.40.190.10">
    <property type="entry name" value="Periplasmic binding protein-like II"/>
    <property type="match status" value="2"/>
</dbReference>